<keyword evidence="2" id="KW-0285">Flavoprotein</keyword>
<comment type="similarity">
    <text evidence="1">Belongs to the FAD-binding oxidoreductase/transferase type 4 family.</text>
</comment>
<dbReference type="Gene3D" id="3.30.70.2740">
    <property type="match status" value="1"/>
</dbReference>
<gene>
    <name evidence="5" type="ORF">OVY01_21495</name>
</gene>
<keyword evidence="3" id="KW-0274">FAD</keyword>
<dbReference type="PROSITE" id="PS51387">
    <property type="entry name" value="FAD_PCMH"/>
    <property type="match status" value="1"/>
</dbReference>
<evidence type="ECO:0000313" key="6">
    <source>
        <dbReference type="Proteomes" id="UP001082899"/>
    </source>
</evidence>
<dbReference type="Gene3D" id="1.10.45.10">
    <property type="entry name" value="Vanillyl-alcohol Oxidase, Chain A, domain 4"/>
    <property type="match status" value="1"/>
</dbReference>
<dbReference type="InterPro" id="IPR016169">
    <property type="entry name" value="FAD-bd_PCMH_sub2"/>
</dbReference>
<dbReference type="InterPro" id="IPR006094">
    <property type="entry name" value="Oxid_FAD_bind_N"/>
</dbReference>
<organism evidence="5 6">
    <name type="scientific">Robbsia betulipollinis</name>
    <dbReference type="NCBI Taxonomy" id="2981849"/>
    <lineage>
        <taxon>Bacteria</taxon>
        <taxon>Pseudomonadati</taxon>
        <taxon>Pseudomonadota</taxon>
        <taxon>Betaproteobacteria</taxon>
        <taxon>Burkholderiales</taxon>
        <taxon>Burkholderiaceae</taxon>
        <taxon>Robbsia</taxon>
    </lineage>
</organism>
<dbReference type="InterPro" id="IPR036318">
    <property type="entry name" value="FAD-bd_PCMH-like_sf"/>
</dbReference>
<proteinExistence type="inferred from homology"/>
<sequence>MTDSASSPSAPHAFAQQLRDALGTDIVATSAAEIAPWLTDWRGIYHGDAQAVVRPRTVEQVAHCLRLCSAAGVPVVPRGGNTGLCGGATPEKRNDAHPLGVVLCLDRMNAVRQVDTTSNVLIAEAGCILADLQQAAENANRLLPLSLAAEGSCQLGGNLSTNAGGVNVVRYGMTRELVLGIEAVLPSGEIFEGLRTLRKDNTGYDLKQLLIGAEGTLGIITAASLRLFPRNGVRTVVLAAVDSPQQALELYALVFEQCGQRVQAFEYFTQECVELVLRHVDGLRLPFADAHPGYVLLELADTVDEAALNALVETVIGAALEAALCSDAVVSTTLAQLESMWRLREEISEAQKMDGPHLKHDISVPIEALPAFMESARERVAAALPGARLFVFGHFGDGNLHYNVSRPAGTPADFFARDAQAEHAVTDAVLDEVARCHGSISAEHGIGQLKRHHFQQFKSPLERRLMADIKRVFDPAGIMNPGKLL</sequence>
<evidence type="ECO:0000256" key="2">
    <source>
        <dbReference type="ARBA" id="ARBA00022630"/>
    </source>
</evidence>
<dbReference type="Gene3D" id="3.30.465.10">
    <property type="match status" value="1"/>
</dbReference>
<evidence type="ECO:0000256" key="1">
    <source>
        <dbReference type="ARBA" id="ARBA00008000"/>
    </source>
</evidence>
<dbReference type="RefSeq" id="WP_267849646.1">
    <property type="nucleotide sequence ID" value="NZ_JAPMXC010000011.1"/>
</dbReference>
<dbReference type="InterPro" id="IPR016166">
    <property type="entry name" value="FAD-bd_PCMH"/>
</dbReference>
<evidence type="ECO:0000313" key="5">
    <source>
        <dbReference type="EMBL" id="MCY0389721.1"/>
    </source>
</evidence>
<dbReference type="PANTHER" id="PTHR43716:SF2">
    <property type="entry name" value="BLL6224 PROTEIN"/>
    <property type="match status" value="1"/>
</dbReference>
<protein>
    <submittedName>
        <fullName evidence="5">FAD-binding oxidoreductase</fullName>
    </submittedName>
</protein>
<keyword evidence="6" id="KW-1185">Reference proteome</keyword>
<dbReference type="InterPro" id="IPR051264">
    <property type="entry name" value="FAD-oxidored/transferase_4"/>
</dbReference>
<dbReference type="InterPro" id="IPR016167">
    <property type="entry name" value="FAD-bd_PCMH_sub1"/>
</dbReference>
<dbReference type="SUPFAM" id="SSF55103">
    <property type="entry name" value="FAD-linked oxidases, C-terminal domain"/>
    <property type="match status" value="1"/>
</dbReference>
<dbReference type="Gene3D" id="3.30.70.2190">
    <property type="match status" value="1"/>
</dbReference>
<dbReference type="InterPro" id="IPR004113">
    <property type="entry name" value="FAD-bd_oxidored_4_C"/>
</dbReference>
<dbReference type="Gene3D" id="3.30.43.10">
    <property type="entry name" value="Uridine Diphospho-n-acetylenolpyruvylglucosamine Reductase, domain 2"/>
    <property type="match status" value="1"/>
</dbReference>
<dbReference type="Proteomes" id="UP001082899">
    <property type="component" value="Unassembled WGS sequence"/>
</dbReference>
<evidence type="ECO:0000256" key="3">
    <source>
        <dbReference type="ARBA" id="ARBA00022827"/>
    </source>
</evidence>
<dbReference type="SUPFAM" id="SSF56176">
    <property type="entry name" value="FAD-binding/transporter-associated domain-like"/>
    <property type="match status" value="1"/>
</dbReference>
<dbReference type="PANTHER" id="PTHR43716">
    <property type="entry name" value="D-2-HYDROXYGLUTARATE DEHYDROGENASE, MITOCHONDRIAL"/>
    <property type="match status" value="1"/>
</dbReference>
<feature type="domain" description="FAD-binding PCMH-type" evidence="4">
    <location>
        <begin position="45"/>
        <end position="230"/>
    </location>
</feature>
<dbReference type="Pfam" id="PF02913">
    <property type="entry name" value="FAD-oxidase_C"/>
    <property type="match status" value="1"/>
</dbReference>
<name>A0ABT3ZT52_9BURK</name>
<dbReference type="InterPro" id="IPR016171">
    <property type="entry name" value="Vanillyl_alc_oxidase_C-sub2"/>
</dbReference>
<comment type="caution">
    <text evidence="5">The sequence shown here is derived from an EMBL/GenBank/DDBJ whole genome shotgun (WGS) entry which is preliminary data.</text>
</comment>
<reference evidence="5" key="1">
    <citation type="submission" date="2022-11" db="EMBL/GenBank/DDBJ databases">
        <title>Robbsia betulipollinis sp. nov., isolated from pollen of birch (Betula pendula).</title>
        <authorList>
            <person name="Shi H."/>
            <person name="Ambika Manirajan B."/>
            <person name="Ratering S."/>
            <person name="Geissler-Plaum R."/>
            <person name="Schnell S."/>
        </authorList>
    </citation>
    <scope>NUCLEOTIDE SEQUENCE</scope>
    <source>
        <strain evidence="5">Bb-Pol-6</strain>
    </source>
</reference>
<dbReference type="InterPro" id="IPR016164">
    <property type="entry name" value="FAD-linked_Oxase-like_C"/>
</dbReference>
<dbReference type="Pfam" id="PF01565">
    <property type="entry name" value="FAD_binding_4"/>
    <property type="match status" value="1"/>
</dbReference>
<accession>A0ABT3ZT52</accession>
<dbReference type="EMBL" id="JAPMXC010000011">
    <property type="protein sequence ID" value="MCY0389721.1"/>
    <property type="molecule type" value="Genomic_DNA"/>
</dbReference>
<evidence type="ECO:0000259" key="4">
    <source>
        <dbReference type="PROSITE" id="PS51387"/>
    </source>
</evidence>